<dbReference type="PROSITE" id="PS51084">
    <property type="entry name" value="HIT_2"/>
    <property type="match status" value="1"/>
</dbReference>
<reference evidence="5" key="1">
    <citation type="submission" date="2017-09" db="EMBL/GenBank/DDBJ databases">
        <title>Depth-based differentiation of microbial function through sediment-hosted aquifers and enrichment of novel symbionts in the deep terrestrial subsurface.</title>
        <authorList>
            <person name="Probst A.J."/>
            <person name="Ladd B."/>
            <person name="Jarett J.K."/>
            <person name="Geller-Mcgrath D.E."/>
            <person name="Sieber C.M.K."/>
            <person name="Emerson J.B."/>
            <person name="Anantharaman K."/>
            <person name="Thomas B.C."/>
            <person name="Malmstrom R."/>
            <person name="Stieglmeier M."/>
            <person name="Klingl A."/>
            <person name="Woyke T."/>
            <person name="Ryan C.M."/>
            <person name="Banfield J.F."/>
        </authorList>
    </citation>
    <scope>NUCLEOTIDE SEQUENCE [LARGE SCALE GENOMIC DNA]</scope>
</reference>
<name>A0A2M8EMZ4_9BACT</name>
<sequence>MNDNCIFCQIVNGSSPGHKVWEDENHLAFLSIFPNTKGVTVLIPKEHHGSYLFDAPENVITGLVLAAKEVAKKIDIAFEDVGRTGLVAEGFGVDHLHLKLFPLHGTVGDWQKRSSVINDFYKEYPGYISSHDADRADDSELALVAEKIKEV</sequence>
<dbReference type="SUPFAM" id="SSF54197">
    <property type="entry name" value="HIT-like"/>
    <property type="match status" value="1"/>
</dbReference>
<dbReference type="InterPro" id="IPR001310">
    <property type="entry name" value="Histidine_triad_HIT"/>
</dbReference>
<dbReference type="Pfam" id="PF01230">
    <property type="entry name" value="HIT"/>
    <property type="match status" value="1"/>
</dbReference>
<gene>
    <name evidence="4" type="ORF">CO057_04315</name>
</gene>
<dbReference type="Proteomes" id="UP000230251">
    <property type="component" value="Unassembled WGS sequence"/>
</dbReference>
<comment type="caution">
    <text evidence="4">The sequence shown here is derived from an EMBL/GenBank/DDBJ whole genome shotgun (WGS) entry which is preliminary data.</text>
</comment>
<evidence type="ECO:0000256" key="1">
    <source>
        <dbReference type="PIRSR" id="PIRSR601310-1"/>
    </source>
</evidence>
<organism evidence="4 5">
    <name type="scientific">Candidatus Uhrbacteria bacterium CG_4_9_14_0_2_um_filter_41_50</name>
    <dbReference type="NCBI Taxonomy" id="1975031"/>
    <lineage>
        <taxon>Bacteria</taxon>
        <taxon>Candidatus Uhriibacteriota</taxon>
    </lineage>
</organism>
<feature type="domain" description="HIT" evidence="3">
    <location>
        <begin position="6"/>
        <end position="112"/>
    </location>
</feature>
<dbReference type="GO" id="GO:0016787">
    <property type="term" value="F:hydrolase activity"/>
    <property type="evidence" value="ECO:0007669"/>
    <property type="project" value="UniProtKB-KW"/>
</dbReference>
<dbReference type="AlphaFoldDB" id="A0A2M8EMZ4"/>
<dbReference type="InterPro" id="IPR036265">
    <property type="entry name" value="HIT-like_sf"/>
</dbReference>
<comment type="caution">
    <text evidence="2">Lacks conserved residue(s) required for the propagation of feature annotation.</text>
</comment>
<dbReference type="EMBL" id="PFSI01000067">
    <property type="protein sequence ID" value="PJC24112.1"/>
    <property type="molecule type" value="Genomic_DNA"/>
</dbReference>
<accession>A0A2M8EMZ4</accession>
<feature type="active site" description="Tele-AMP-histidine intermediate" evidence="1">
    <location>
        <position position="97"/>
    </location>
</feature>
<dbReference type="GO" id="GO:0009117">
    <property type="term" value="P:nucleotide metabolic process"/>
    <property type="evidence" value="ECO:0007669"/>
    <property type="project" value="TreeGrafter"/>
</dbReference>
<dbReference type="InterPro" id="IPR011146">
    <property type="entry name" value="HIT-like"/>
</dbReference>
<evidence type="ECO:0000313" key="5">
    <source>
        <dbReference type="Proteomes" id="UP000230251"/>
    </source>
</evidence>
<evidence type="ECO:0000313" key="4">
    <source>
        <dbReference type="EMBL" id="PJC24112.1"/>
    </source>
</evidence>
<dbReference type="PRINTS" id="PR00332">
    <property type="entry name" value="HISTRIAD"/>
</dbReference>
<evidence type="ECO:0000259" key="3">
    <source>
        <dbReference type="PROSITE" id="PS51084"/>
    </source>
</evidence>
<dbReference type="PANTHER" id="PTHR46648">
    <property type="entry name" value="HIT FAMILY PROTEIN 1"/>
    <property type="match status" value="1"/>
</dbReference>
<keyword evidence="4" id="KW-0378">Hydrolase</keyword>
<protein>
    <submittedName>
        <fullName evidence="4">Diadenosine tetraphosphate hydrolase</fullName>
    </submittedName>
</protein>
<dbReference type="Gene3D" id="3.30.428.10">
    <property type="entry name" value="HIT-like"/>
    <property type="match status" value="1"/>
</dbReference>
<evidence type="ECO:0000256" key="2">
    <source>
        <dbReference type="PROSITE-ProRule" id="PRU00464"/>
    </source>
</evidence>
<dbReference type="PANTHER" id="PTHR46648:SF1">
    <property type="entry name" value="ADENOSINE 5'-MONOPHOSPHORAMIDASE HNT1"/>
    <property type="match status" value="1"/>
</dbReference>
<proteinExistence type="predicted"/>